<proteinExistence type="predicted"/>
<evidence type="ECO:0000313" key="1">
    <source>
        <dbReference type="EMBL" id="CAG8507123.1"/>
    </source>
</evidence>
<dbReference type="Proteomes" id="UP000789525">
    <property type="component" value="Unassembled WGS sequence"/>
</dbReference>
<name>A0ACA9L2S3_9GLOM</name>
<accession>A0ACA9L2S3</accession>
<evidence type="ECO:0000313" key="2">
    <source>
        <dbReference type="Proteomes" id="UP000789525"/>
    </source>
</evidence>
<organism evidence="1 2">
    <name type="scientific">Acaulospora colombiana</name>
    <dbReference type="NCBI Taxonomy" id="27376"/>
    <lineage>
        <taxon>Eukaryota</taxon>
        <taxon>Fungi</taxon>
        <taxon>Fungi incertae sedis</taxon>
        <taxon>Mucoromycota</taxon>
        <taxon>Glomeromycotina</taxon>
        <taxon>Glomeromycetes</taxon>
        <taxon>Diversisporales</taxon>
        <taxon>Acaulosporaceae</taxon>
        <taxon>Acaulospora</taxon>
    </lineage>
</organism>
<reference evidence="1" key="1">
    <citation type="submission" date="2021-06" db="EMBL/GenBank/DDBJ databases">
        <authorList>
            <person name="Kallberg Y."/>
            <person name="Tangrot J."/>
            <person name="Rosling A."/>
        </authorList>
    </citation>
    <scope>NUCLEOTIDE SEQUENCE</scope>
    <source>
        <strain evidence="1">CL356</strain>
    </source>
</reference>
<comment type="caution">
    <text evidence="1">The sequence shown here is derived from an EMBL/GenBank/DDBJ whole genome shotgun (WGS) entry which is preliminary data.</text>
</comment>
<keyword evidence="2" id="KW-1185">Reference proteome</keyword>
<gene>
    <name evidence="1" type="ORF">ACOLOM_LOCUS3055</name>
</gene>
<sequence>MLRKTLTKFAPKNSSTLPFSIFLSPISKQLRFNSKLNKPVLSTFDAIVLGIYKDGSLTDTAAEIVPKELQHTIQEKLRFSDAKEKLGETRIFYGLGGENFPKKVAVVNLGINKNTNEKDFEALERARKAASVGVRSLREVGAKNIGVDLMTHEHAEGATLGLYSFDSLKSTKKSSVNIEPIGALSAKSLEDLSWNTGIIYASAQNHARNLTETPANHMTPIIFVENVASLLRDASNVEVRIHDKEWVIEKNMGSFLSVAKGSDEPLKFLEIHYNGGEKGKRPLALVGKGITFDSGGISIKPSAKMAEMKGDMGGGAAVVSALFGIAKLGLPINVVVSVPLCENMPSSRATKPGDVVRAMNGKSIEIDNTDAEGRLILADALYYTSSTYQPHSLIDIATLTGAIYVALGEVYSGVFTNSEKLWEKLLQAGMSANDPFWRMPLDDEYSKSLKKSTVADLVNVGDRGGGACTAAIFLKEFVNGLTEYKVDEANGADELEKPLKMLDADEENKIRYAHIDIAGSMQTTQDSGYDVKGMTGRPTRSIIEFARIISKDSDFQ</sequence>
<dbReference type="EMBL" id="CAJVPT010004359">
    <property type="protein sequence ID" value="CAG8507123.1"/>
    <property type="molecule type" value="Genomic_DNA"/>
</dbReference>
<protein>
    <submittedName>
        <fullName evidence="1">6525_t:CDS:1</fullName>
    </submittedName>
</protein>